<evidence type="ECO:0000256" key="4">
    <source>
        <dbReference type="SAM" id="MobiDB-lite"/>
    </source>
</evidence>
<evidence type="ECO:0000256" key="2">
    <source>
        <dbReference type="ARBA" id="ARBA00022679"/>
    </source>
</evidence>
<dbReference type="InterPro" id="IPR029063">
    <property type="entry name" value="SAM-dependent_MTases_sf"/>
</dbReference>
<dbReference type="EC" id="2.1.1.64" evidence="6"/>
<dbReference type="GO" id="GO:0102208">
    <property type="term" value="F:2-polyprenyl-6-hydroxyphenol methylase activity"/>
    <property type="evidence" value="ECO:0007669"/>
    <property type="project" value="UniProtKB-EC"/>
</dbReference>
<dbReference type="Gene3D" id="3.40.50.150">
    <property type="entry name" value="Vaccinia Virus protein VP39"/>
    <property type="match status" value="1"/>
</dbReference>
<name>A0AB39BKT9_9MICO</name>
<accession>A0AB39BKT9</accession>
<keyword evidence="3" id="KW-0949">S-adenosyl-L-methionine</keyword>
<dbReference type="CDD" id="cd02440">
    <property type="entry name" value="AdoMet_MTases"/>
    <property type="match status" value="1"/>
</dbReference>
<sequence>MSDHDEHPTAGHTHGGHSHGAGRTMPSTEGKDAITFWEELYRQTPQIWSGRPNKVLADLAAGLHPGTALDLGSGEGGDSLWLAERGWQVTAIDISPTALERSAAEASRRGIPAHRIEWQQADLTDWRPAGSYDLVSACFLHSPVGFPREEVLRRAATAVAPGGSLLVVGHLSFPSSAALPEEERPYLPTPDELLASLALPDGDWSVAVSEVRARTQSGPDGEIELDDGVLLVTRS</sequence>
<feature type="domain" description="Methyltransferase" evidence="5">
    <location>
        <begin position="69"/>
        <end position="163"/>
    </location>
</feature>
<dbReference type="RefSeq" id="WP_368499071.1">
    <property type="nucleotide sequence ID" value="NZ_CP162511.1"/>
</dbReference>
<keyword evidence="1 6" id="KW-0489">Methyltransferase</keyword>
<dbReference type="InterPro" id="IPR041698">
    <property type="entry name" value="Methyltransf_25"/>
</dbReference>
<feature type="region of interest" description="Disordered" evidence="4">
    <location>
        <begin position="1"/>
        <end position="28"/>
    </location>
</feature>
<reference evidence="6" key="1">
    <citation type="submission" date="2024-05" db="EMBL/GenBank/DDBJ databases">
        <title>Herbiconiux sp. A18JL235.</title>
        <authorList>
            <person name="Zhang G."/>
        </authorList>
    </citation>
    <scope>NUCLEOTIDE SEQUENCE</scope>
    <source>
        <strain evidence="6">A18JL235</strain>
    </source>
</reference>
<evidence type="ECO:0000256" key="1">
    <source>
        <dbReference type="ARBA" id="ARBA00022603"/>
    </source>
</evidence>
<protein>
    <submittedName>
        <fullName evidence="6">Class I SAM-dependent methyltransferase</fullName>
        <ecNumber evidence="6">2.1.1.222</ecNumber>
        <ecNumber evidence="6">2.1.1.64</ecNumber>
    </submittedName>
</protein>
<dbReference type="PANTHER" id="PTHR43464:SF19">
    <property type="entry name" value="UBIQUINONE BIOSYNTHESIS O-METHYLTRANSFERASE, MITOCHONDRIAL"/>
    <property type="match status" value="1"/>
</dbReference>
<dbReference type="AlphaFoldDB" id="A0AB39BKT9"/>
<evidence type="ECO:0000256" key="3">
    <source>
        <dbReference type="ARBA" id="ARBA00022691"/>
    </source>
</evidence>
<dbReference type="GO" id="GO:0061542">
    <property type="term" value="F:3-demethylubiquinol 3-O-methyltransferase activity"/>
    <property type="evidence" value="ECO:0007669"/>
    <property type="project" value="UniProtKB-EC"/>
</dbReference>
<proteinExistence type="predicted"/>
<dbReference type="GO" id="GO:0032259">
    <property type="term" value="P:methylation"/>
    <property type="evidence" value="ECO:0007669"/>
    <property type="project" value="UniProtKB-KW"/>
</dbReference>
<keyword evidence="2 6" id="KW-0808">Transferase</keyword>
<dbReference type="EC" id="2.1.1.222" evidence="6"/>
<dbReference type="Pfam" id="PF13649">
    <property type="entry name" value="Methyltransf_25"/>
    <property type="match status" value="1"/>
</dbReference>
<dbReference type="EMBL" id="CP162511">
    <property type="protein sequence ID" value="XDI06692.1"/>
    <property type="molecule type" value="Genomic_DNA"/>
</dbReference>
<evidence type="ECO:0000313" key="6">
    <source>
        <dbReference type="EMBL" id="XDI06692.1"/>
    </source>
</evidence>
<organism evidence="6">
    <name type="scientific">Herbiconiux sp. A18JL235</name>
    <dbReference type="NCBI Taxonomy" id="3152363"/>
    <lineage>
        <taxon>Bacteria</taxon>
        <taxon>Bacillati</taxon>
        <taxon>Actinomycetota</taxon>
        <taxon>Actinomycetes</taxon>
        <taxon>Micrococcales</taxon>
        <taxon>Microbacteriaceae</taxon>
        <taxon>Herbiconiux</taxon>
    </lineage>
</organism>
<evidence type="ECO:0000259" key="5">
    <source>
        <dbReference type="Pfam" id="PF13649"/>
    </source>
</evidence>
<dbReference type="PANTHER" id="PTHR43464">
    <property type="entry name" value="METHYLTRANSFERASE"/>
    <property type="match status" value="1"/>
</dbReference>
<gene>
    <name evidence="6" type="ORF">ABFY20_06205</name>
</gene>
<dbReference type="SUPFAM" id="SSF53335">
    <property type="entry name" value="S-adenosyl-L-methionine-dependent methyltransferases"/>
    <property type="match status" value="1"/>
</dbReference>